<proteinExistence type="predicted"/>
<dbReference type="AlphaFoldDB" id="A0A3M8VE58"/>
<comment type="caution">
    <text evidence="1">The sequence shown here is derived from an EMBL/GenBank/DDBJ whole genome shotgun (WGS) entry which is preliminary data.</text>
</comment>
<protein>
    <submittedName>
        <fullName evidence="1">Uncharacterized protein</fullName>
    </submittedName>
</protein>
<dbReference type="EMBL" id="RIBZ01000384">
    <property type="protein sequence ID" value="RNG15177.1"/>
    <property type="molecule type" value="Genomic_DNA"/>
</dbReference>
<evidence type="ECO:0000313" key="2">
    <source>
        <dbReference type="Proteomes" id="UP000275401"/>
    </source>
</evidence>
<organism evidence="1 2">
    <name type="scientific">Streptomyces botrytidirepellens</name>
    <dbReference type="NCBI Taxonomy" id="2486417"/>
    <lineage>
        <taxon>Bacteria</taxon>
        <taxon>Bacillati</taxon>
        <taxon>Actinomycetota</taxon>
        <taxon>Actinomycetes</taxon>
        <taxon>Kitasatosporales</taxon>
        <taxon>Streptomycetaceae</taxon>
        <taxon>Streptomyces</taxon>
    </lineage>
</organism>
<dbReference type="Proteomes" id="UP000275401">
    <property type="component" value="Unassembled WGS sequence"/>
</dbReference>
<accession>A0A3M8VE58</accession>
<keyword evidence="2" id="KW-1185">Reference proteome</keyword>
<name>A0A3M8VE58_9ACTN</name>
<reference evidence="1 2" key="1">
    <citation type="submission" date="2018-11" db="EMBL/GenBank/DDBJ databases">
        <title>The Potential of Streptomyces as Biocontrol Agents against the Tomato grey mould, Botrytis cinerea (Gray mold) Frontiers in Microbiology.</title>
        <authorList>
            <person name="Li D."/>
        </authorList>
    </citation>
    <scope>NUCLEOTIDE SEQUENCE [LARGE SCALE GENOMIC DNA]</scope>
    <source>
        <strain evidence="1 2">NEAU-LD23</strain>
    </source>
</reference>
<sequence>MCVKPDLNTALANLRTNTEAWRASLARHASGERPANGLAWDVAIMESRDEIAARIVDDFDAIDEEMSERRGIDSAAPSAWTIDRLTDDQFDAVKADWPELALFSDDTVRRVANAVGIHMVRAMAREAVRRAPAVLNPGAK</sequence>
<evidence type="ECO:0000313" key="1">
    <source>
        <dbReference type="EMBL" id="RNG15177.1"/>
    </source>
</evidence>
<gene>
    <name evidence="1" type="ORF">EEJ42_31090</name>
</gene>